<name>A0A3A8ADU5_9HYPH</name>
<evidence type="ECO:0000313" key="2">
    <source>
        <dbReference type="EMBL" id="RKF07199.1"/>
    </source>
</evidence>
<keyword evidence="2" id="KW-0489">Methyltransferase</keyword>
<organism evidence="2 3">
    <name type="scientific">Oceaniradius stylonematis</name>
    <dbReference type="NCBI Taxonomy" id="2184161"/>
    <lineage>
        <taxon>Bacteria</taxon>
        <taxon>Pseudomonadati</taxon>
        <taxon>Pseudomonadota</taxon>
        <taxon>Alphaproteobacteria</taxon>
        <taxon>Hyphomicrobiales</taxon>
        <taxon>Ahrensiaceae</taxon>
        <taxon>Oceaniradius</taxon>
    </lineage>
</organism>
<proteinExistence type="predicted"/>
<dbReference type="OrthoDB" id="9807911at2"/>
<dbReference type="Gene3D" id="3.40.50.150">
    <property type="entry name" value="Vaccinia Virus protein VP39"/>
    <property type="match status" value="1"/>
</dbReference>
<sequence length="210" mass="22386">MTNGRERFLDKAYQVRTDEETRALYDRWAEVYDEELDENEYRQPARCAQALAERLAPGPGVAVLDVGCGSGLSGIALHQAGYGAIDGCDFSTGMLKKAEATGIYRRLFEADLNRPPLDAGDGAYDAAACVGVFSTAHVRPDAIDEIVRVIRPGGFLVIGLNDNFYRSGGLAGKLDALEAGGLLTGRADEHGEHIVGTGLTGWVIAARKAG</sequence>
<keyword evidence="2" id="KW-0808">Transferase</keyword>
<evidence type="ECO:0000313" key="3">
    <source>
        <dbReference type="Proteomes" id="UP000246132"/>
    </source>
</evidence>
<dbReference type="InterPro" id="IPR029063">
    <property type="entry name" value="SAM-dependent_MTases_sf"/>
</dbReference>
<dbReference type="Proteomes" id="UP000246132">
    <property type="component" value="Unassembled WGS sequence"/>
</dbReference>
<reference evidence="2 3" key="1">
    <citation type="journal article" date="2018" name="Int. J. Syst. Bacteriol.">
        <title>Oceaniradius stylonemae gen. nov., sp. nov., isolated from a red alga, Stylonema cornu-cervi.</title>
        <authorList>
            <person name="Jeong S."/>
        </authorList>
    </citation>
    <scope>NUCLEOTIDE SEQUENCE [LARGE SCALE GENOMIC DNA]</scope>
    <source>
        <strain evidence="2 3">StC1</strain>
    </source>
</reference>
<dbReference type="InterPro" id="IPR013216">
    <property type="entry name" value="Methyltransf_11"/>
</dbReference>
<dbReference type="CDD" id="cd02440">
    <property type="entry name" value="AdoMet_MTases"/>
    <property type="match status" value="1"/>
</dbReference>
<accession>A0A3A8ADU5</accession>
<feature type="domain" description="Methyltransferase type 11" evidence="1">
    <location>
        <begin position="64"/>
        <end position="158"/>
    </location>
</feature>
<dbReference type="Pfam" id="PF08241">
    <property type="entry name" value="Methyltransf_11"/>
    <property type="match status" value="1"/>
</dbReference>
<dbReference type="AlphaFoldDB" id="A0A3A8ADU5"/>
<dbReference type="GO" id="GO:0032259">
    <property type="term" value="P:methylation"/>
    <property type="evidence" value="ECO:0007669"/>
    <property type="project" value="UniProtKB-KW"/>
</dbReference>
<dbReference type="EMBL" id="QFWV02000004">
    <property type="protein sequence ID" value="RKF07199.1"/>
    <property type="molecule type" value="Genomic_DNA"/>
</dbReference>
<evidence type="ECO:0000259" key="1">
    <source>
        <dbReference type="Pfam" id="PF08241"/>
    </source>
</evidence>
<dbReference type="PANTHER" id="PTHR43591">
    <property type="entry name" value="METHYLTRANSFERASE"/>
    <property type="match status" value="1"/>
</dbReference>
<dbReference type="PANTHER" id="PTHR43591:SF110">
    <property type="entry name" value="RHODANESE DOMAIN-CONTAINING PROTEIN"/>
    <property type="match status" value="1"/>
</dbReference>
<comment type="caution">
    <text evidence="2">The sequence shown here is derived from an EMBL/GenBank/DDBJ whole genome shotgun (WGS) entry which is preliminary data.</text>
</comment>
<gene>
    <name evidence="2" type="ORF">DEM25_004970</name>
</gene>
<dbReference type="SUPFAM" id="SSF53335">
    <property type="entry name" value="S-adenosyl-L-methionine-dependent methyltransferases"/>
    <property type="match status" value="1"/>
</dbReference>
<protein>
    <submittedName>
        <fullName evidence="2">Methyltransferase domain-containing protein</fullName>
    </submittedName>
</protein>
<dbReference type="RefSeq" id="WP_120222639.1">
    <property type="nucleotide sequence ID" value="NZ_QFWV02000004.1"/>
</dbReference>
<keyword evidence="3" id="KW-1185">Reference proteome</keyword>
<dbReference type="GO" id="GO:0008757">
    <property type="term" value="F:S-adenosylmethionine-dependent methyltransferase activity"/>
    <property type="evidence" value="ECO:0007669"/>
    <property type="project" value="InterPro"/>
</dbReference>